<reference evidence="6 7" key="1">
    <citation type="submission" date="2015-12" db="EMBL/GenBank/DDBJ databases">
        <title>The genome of Folsomia candida.</title>
        <authorList>
            <person name="Faddeeva A."/>
            <person name="Derks M.F."/>
            <person name="Anvar Y."/>
            <person name="Smit S."/>
            <person name="Van Straalen N."/>
            <person name="Roelofs D."/>
        </authorList>
    </citation>
    <scope>NUCLEOTIDE SEQUENCE [LARGE SCALE GENOMIC DNA]</scope>
    <source>
        <strain evidence="6 7">VU population</strain>
        <tissue evidence="6">Whole body</tissue>
    </source>
</reference>
<accession>A0A226DTS5</accession>
<keyword evidence="3 5" id="KW-1133">Transmembrane helix</keyword>
<dbReference type="EMBL" id="LNIX01000011">
    <property type="protein sequence ID" value="OXA48609.1"/>
    <property type="molecule type" value="Genomic_DNA"/>
</dbReference>
<dbReference type="OrthoDB" id="10064398at2759"/>
<keyword evidence="1" id="KW-1003">Cell membrane</keyword>
<organism evidence="6 7">
    <name type="scientific">Folsomia candida</name>
    <name type="common">Springtail</name>
    <dbReference type="NCBI Taxonomy" id="158441"/>
    <lineage>
        <taxon>Eukaryota</taxon>
        <taxon>Metazoa</taxon>
        <taxon>Ecdysozoa</taxon>
        <taxon>Arthropoda</taxon>
        <taxon>Hexapoda</taxon>
        <taxon>Collembola</taxon>
        <taxon>Entomobryomorpha</taxon>
        <taxon>Isotomoidea</taxon>
        <taxon>Isotomidae</taxon>
        <taxon>Proisotominae</taxon>
        <taxon>Folsomia</taxon>
    </lineage>
</organism>
<feature type="transmembrane region" description="Helical" evidence="5">
    <location>
        <begin position="21"/>
        <end position="43"/>
    </location>
</feature>
<dbReference type="Proteomes" id="UP000198287">
    <property type="component" value="Unassembled WGS sequence"/>
</dbReference>
<dbReference type="Pfam" id="PF10755">
    <property type="entry name" value="DUF2585"/>
    <property type="match status" value="1"/>
</dbReference>
<evidence type="ECO:0000313" key="7">
    <source>
        <dbReference type="Proteomes" id="UP000198287"/>
    </source>
</evidence>
<proteinExistence type="predicted"/>
<dbReference type="InterPro" id="IPR019691">
    <property type="entry name" value="DUF2585"/>
</dbReference>
<evidence type="ECO:0000256" key="5">
    <source>
        <dbReference type="SAM" id="Phobius"/>
    </source>
</evidence>
<keyword evidence="2 5" id="KW-0812">Transmembrane</keyword>
<dbReference type="GO" id="GO:0005886">
    <property type="term" value="C:plasma membrane"/>
    <property type="evidence" value="ECO:0007669"/>
    <property type="project" value="InterPro"/>
</dbReference>
<dbReference type="AlphaFoldDB" id="A0A226DTS5"/>
<name>A0A226DTS5_FOLCA</name>
<evidence type="ECO:0000256" key="1">
    <source>
        <dbReference type="ARBA" id="ARBA00022475"/>
    </source>
</evidence>
<protein>
    <submittedName>
        <fullName evidence="6">Uncharacterized protein</fullName>
    </submittedName>
</protein>
<evidence type="ECO:0000313" key="6">
    <source>
        <dbReference type="EMBL" id="OXA48609.1"/>
    </source>
</evidence>
<gene>
    <name evidence="6" type="ORF">Fcan01_16414</name>
</gene>
<evidence type="ECO:0000256" key="2">
    <source>
        <dbReference type="ARBA" id="ARBA00022692"/>
    </source>
</evidence>
<evidence type="ECO:0000256" key="3">
    <source>
        <dbReference type="ARBA" id="ARBA00022989"/>
    </source>
</evidence>
<keyword evidence="7" id="KW-1185">Reference proteome</keyword>
<sequence length="187" mass="20948">METMGNAPHSFTLDDYLINNIPLYILIILSLLTLQVSVLRMLGRRFVSKTGLRLWWGDINSPENSQHITDWYTLTNMLHGLMFFYLTYFLPNPPVTVSCNFLIALLTEVVWEIIENTKCVIDRVLAGVCHTMVGHGDLGGGGRDRSGHCNTGQFGVKYGTNCVPVEVHFELAREPEEEGDKCGGRGD</sequence>
<evidence type="ECO:0000256" key="4">
    <source>
        <dbReference type="ARBA" id="ARBA00023136"/>
    </source>
</evidence>
<keyword evidence="4 5" id="KW-0472">Membrane</keyword>
<comment type="caution">
    <text evidence="6">The sequence shown here is derived from an EMBL/GenBank/DDBJ whole genome shotgun (WGS) entry which is preliminary data.</text>
</comment>